<dbReference type="InterPro" id="IPR002081">
    <property type="entry name" value="Cryptochrome/DNA_photolyase_1"/>
</dbReference>
<dbReference type="InterPro" id="IPR018394">
    <property type="entry name" value="DNA_photolyase_1_CS_C"/>
</dbReference>
<dbReference type="PANTHER" id="PTHR11455">
    <property type="entry name" value="CRYPTOCHROME"/>
    <property type="match status" value="1"/>
</dbReference>
<dbReference type="Gene3D" id="1.25.40.80">
    <property type="match status" value="1"/>
</dbReference>
<gene>
    <name evidence="8" type="ORF">LT679_17495</name>
</gene>
<evidence type="ECO:0000256" key="4">
    <source>
        <dbReference type="ARBA" id="ARBA00022827"/>
    </source>
</evidence>
<protein>
    <submittedName>
        <fullName evidence="8">DNA photolyase family protein</fullName>
    </submittedName>
</protein>
<feature type="domain" description="Photolyase/cryptochrome alpha/beta" evidence="7">
    <location>
        <begin position="6"/>
        <end position="136"/>
    </location>
</feature>
<sequence length="437" mass="52224">MADKKPVSVFWFRRDLRLDDNAGFYRALKSKNPVLPIFIFDKEILDDLRDKKDARVTFIYQVIEELKAALKKHHSDLRVFYDKPENAFKHLLKEYEVAEVYTNHDYEPYAAKRDGDIAKLLKKHEVELKTYKDQVIFERDEVLKDDGKPYTVFTPYKKRWLQTLKPFYLKPYPNKKYIKNLHTFQAPAMPTLKEMGFEKSDQKFPDKKYKDVMDDYAKTRDYPAIQGTSRIGIHLRFGTVSIRQLAADANECHEKTWLNELIWREFYMMVLHHFPHTMDHAFRPEYDRIKWQNNEEHFKAWCEGRTGYPLVDAGMREMNETGYMHNRIRMVTASFLSKDLLIDWRRGEHYFAEKLLDYEMASNVGGWQWAAGSGTDAAPYFRIFNPESQQKKFDPKLEYVKKWVPEYADFTKYPKPIVDHKEARERVLKAFKDALRK</sequence>
<keyword evidence="3 6" id="KW-0285">Flavoprotein</keyword>
<dbReference type="SUPFAM" id="SSF48173">
    <property type="entry name" value="Cryptochrome/photolyase FAD-binding domain"/>
    <property type="match status" value="1"/>
</dbReference>
<dbReference type="SUPFAM" id="SSF52425">
    <property type="entry name" value="Cryptochrome/photolyase, N-terminal domain"/>
    <property type="match status" value="1"/>
</dbReference>
<organism evidence="8 9">
    <name type="scientific">Mucilaginibacter roseus</name>
    <dbReference type="NCBI Taxonomy" id="1528868"/>
    <lineage>
        <taxon>Bacteria</taxon>
        <taxon>Pseudomonadati</taxon>
        <taxon>Bacteroidota</taxon>
        <taxon>Sphingobacteriia</taxon>
        <taxon>Sphingobacteriales</taxon>
        <taxon>Sphingobacteriaceae</taxon>
        <taxon>Mucilaginibacter</taxon>
    </lineage>
</organism>
<evidence type="ECO:0000313" key="9">
    <source>
        <dbReference type="Proteomes" id="UP001199919"/>
    </source>
</evidence>
<evidence type="ECO:0000256" key="5">
    <source>
        <dbReference type="ARBA" id="ARBA00022991"/>
    </source>
</evidence>
<dbReference type="PROSITE" id="PS00394">
    <property type="entry name" value="DNA_PHOTOLYASES_1_1"/>
    <property type="match status" value="1"/>
</dbReference>
<dbReference type="Gene3D" id="3.40.50.620">
    <property type="entry name" value="HUPs"/>
    <property type="match status" value="1"/>
</dbReference>
<dbReference type="EMBL" id="JAJPWV010000006">
    <property type="protein sequence ID" value="MCD8742409.1"/>
    <property type="molecule type" value="Genomic_DNA"/>
</dbReference>
<dbReference type="InterPro" id="IPR036155">
    <property type="entry name" value="Crypto/Photolyase_N_sf"/>
</dbReference>
<evidence type="ECO:0000256" key="1">
    <source>
        <dbReference type="ARBA" id="ARBA00001932"/>
    </source>
</evidence>
<dbReference type="InterPro" id="IPR036134">
    <property type="entry name" value="Crypto/Photolyase_FAD-like_sf"/>
</dbReference>
<comment type="cofactor">
    <cofactor evidence="2">
        <name>FAD</name>
        <dbReference type="ChEBI" id="CHEBI:57692"/>
    </cofactor>
</comment>
<keyword evidence="4 6" id="KW-0274">FAD</keyword>
<proteinExistence type="inferred from homology"/>
<reference evidence="8 9" key="1">
    <citation type="submission" date="2021-12" db="EMBL/GenBank/DDBJ databases">
        <title>Mucilaginibacter roseus genome.</title>
        <authorList>
            <person name="Ferreira J.R."/>
            <person name="Newman J.D."/>
        </authorList>
    </citation>
    <scope>NUCLEOTIDE SEQUENCE [LARGE SCALE GENOMIC DNA]</scope>
    <source>
        <strain evidence="8 9">LMG 28454</strain>
    </source>
</reference>
<evidence type="ECO:0000259" key="7">
    <source>
        <dbReference type="PROSITE" id="PS51645"/>
    </source>
</evidence>
<comment type="similarity">
    <text evidence="6">Belongs to the DNA photolyase family.</text>
</comment>
<evidence type="ECO:0000313" key="8">
    <source>
        <dbReference type="EMBL" id="MCD8742409.1"/>
    </source>
</evidence>
<evidence type="ECO:0000256" key="6">
    <source>
        <dbReference type="RuleBase" id="RU004182"/>
    </source>
</evidence>
<dbReference type="PROSITE" id="PS51645">
    <property type="entry name" value="PHR_CRY_ALPHA_BETA"/>
    <property type="match status" value="1"/>
</dbReference>
<keyword evidence="9" id="KW-1185">Reference proteome</keyword>
<dbReference type="PROSITE" id="PS00691">
    <property type="entry name" value="DNA_PHOTOLYASES_1_2"/>
    <property type="match status" value="1"/>
</dbReference>
<dbReference type="Pfam" id="PF03441">
    <property type="entry name" value="FAD_binding_7"/>
    <property type="match status" value="1"/>
</dbReference>
<dbReference type="InterPro" id="IPR006050">
    <property type="entry name" value="DNA_photolyase_N"/>
</dbReference>
<dbReference type="PRINTS" id="PR00147">
    <property type="entry name" value="DNAPHOTLYASE"/>
</dbReference>
<dbReference type="RefSeq" id="WP_232178964.1">
    <property type="nucleotide sequence ID" value="NZ_JAJPWV010000006.1"/>
</dbReference>
<dbReference type="InterPro" id="IPR005101">
    <property type="entry name" value="Cryptochr/Photolyase_FAD-bd"/>
</dbReference>
<evidence type="ECO:0000256" key="2">
    <source>
        <dbReference type="ARBA" id="ARBA00001974"/>
    </source>
</evidence>
<keyword evidence="5 6" id="KW-0157">Chromophore</keyword>
<dbReference type="Gene3D" id="1.10.579.10">
    <property type="entry name" value="DNA Cyclobutane Dipyrimidine Photolyase, subunit A, domain 3"/>
    <property type="match status" value="1"/>
</dbReference>
<comment type="caution">
    <text evidence="8">The sequence shown here is derived from an EMBL/GenBank/DDBJ whole genome shotgun (WGS) entry which is preliminary data.</text>
</comment>
<dbReference type="InterPro" id="IPR014729">
    <property type="entry name" value="Rossmann-like_a/b/a_fold"/>
</dbReference>
<dbReference type="Proteomes" id="UP001199919">
    <property type="component" value="Unassembled WGS sequence"/>
</dbReference>
<evidence type="ECO:0000256" key="3">
    <source>
        <dbReference type="ARBA" id="ARBA00022630"/>
    </source>
</evidence>
<accession>A0ABS8U8S5</accession>
<dbReference type="Pfam" id="PF00875">
    <property type="entry name" value="DNA_photolyase"/>
    <property type="match status" value="1"/>
</dbReference>
<name>A0ABS8U8S5_9SPHI</name>
<dbReference type="PANTHER" id="PTHR11455:SF9">
    <property type="entry name" value="CRYPTOCHROME CIRCADIAN CLOCK 5 ISOFORM X1"/>
    <property type="match status" value="1"/>
</dbReference>
<comment type="cofactor">
    <cofactor evidence="1">
        <name>(6R)-5,10-methylene-5,6,7,8-tetrahydrofolate</name>
        <dbReference type="ChEBI" id="CHEBI:15636"/>
    </cofactor>
</comment>